<sequence>MKDLETQVVELQTLADSTANRGLLDSLKSKKSAIANLLGISAQGALVRSRFMNITQMDAPSCFFFGLERKNGQRKTIHSLRTGSGSEVSDSSEIRKYAAEFYRNLFKSDWTHNPDVHSSFLSGLPQVSEADNNELAAEVTLQELHTATMSLQSGRAPGMDGLPADFYKCFWSTIGPDLLELINESLKTGRLPLSCRRAAITLLPKKGDLQELKNWRPVSLLCTDYKILSKALALRLREVMASIIHPDQTYCVPGRLISDNVTLIRDILELSSSLGIETGLISIDQEKAFDRVEHQYLWQTLAAFGFNPGFIAMVQVLYSDIASVLKINGGLSAPFGIQRGVRQGCSLSGMLYSVAIEPLLHKLRAKLTGVCFPQCPVSFKLSVYADDLIVLVNSQRDIDILTGTVKDFGFISSARVNWGKSEALMVGGELGGRLGLPGGLQWKKGGFRYLGVFLGDETNKNKNWDNVLEQVKGQLGKWRWLLPKMSYRGRTLIANNLVSSSLWHRLACVDPPVPLLSKIQSVLVDSIWDKLHWVPQSVLFLPKEEGGQGLVHLASRGAAFRLQFIQRLLTGPKDTLWRPLSRCILQGFNGLAHDFNLFLMNIPNMSTSTLPAFYKSVFRVWNLLRKERRGQVDSLYWILQEPVLWGTRLDHPSWAGQGLATRLQTAGVVTLGQVVALTGPRIDDPSGLAARLGLTSVRVTQKLLEHWKQRLAGHDRLLLNSSFNQTVTDDPFPTISLAPDFKDCSGILMECTHLAPLDGTTGKTFYKILVKAINRTKLNKRPDTPWRRYLQLAPAARPEWRSFYKPPLSKRHADIHWRVLHGVIAVNWSRQTTTHLEPEDLS</sequence>
<keyword evidence="3" id="KW-1185">Reference proteome</keyword>
<dbReference type="Proteomes" id="UP000694389">
    <property type="component" value="Unassembled WGS sequence"/>
</dbReference>
<accession>A0A8P4GJ44</accession>
<name>A0A8P4GJ44_DICLA</name>
<reference evidence="2" key="2">
    <citation type="submission" date="2025-09" db="UniProtKB">
        <authorList>
            <consortium name="Ensembl"/>
        </authorList>
    </citation>
    <scope>IDENTIFICATION</scope>
</reference>
<reference evidence="2" key="1">
    <citation type="submission" date="2025-08" db="UniProtKB">
        <authorList>
            <consortium name="Ensembl"/>
        </authorList>
    </citation>
    <scope>IDENTIFICATION</scope>
</reference>
<dbReference type="InterPro" id="IPR000477">
    <property type="entry name" value="RT_dom"/>
</dbReference>
<evidence type="ECO:0000313" key="3">
    <source>
        <dbReference type="Proteomes" id="UP000694389"/>
    </source>
</evidence>
<dbReference type="AlphaFoldDB" id="A0A8P4GJ44"/>
<dbReference type="PROSITE" id="PS50878">
    <property type="entry name" value="RT_POL"/>
    <property type="match status" value="1"/>
</dbReference>
<feature type="domain" description="Reverse transcriptase" evidence="1">
    <location>
        <begin position="184"/>
        <end position="454"/>
    </location>
</feature>
<dbReference type="GeneTree" id="ENSGT00940000163630"/>
<dbReference type="PANTHER" id="PTHR19446">
    <property type="entry name" value="REVERSE TRANSCRIPTASES"/>
    <property type="match status" value="1"/>
</dbReference>
<evidence type="ECO:0000313" key="2">
    <source>
        <dbReference type="Ensembl" id="ENSDLAP00005075292.1"/>
    </source>
</evidence>
<proteinExistence type="predicted"/>
<dbReference type="SUPFAM" id="SSF56672">
    <property type="entry name" value="DNA/RNA polymerases"/>
    <property type="match status" value="1"/>
</dbReference>
<dbReference type="Pfam" id="PF00078">
    <property type="entry name" value="RVT_1"/>
    <property type="match status" value="1"/>
</dbReference>
<dbReference type="InterPro" id="IPR043502">
    <property type="entry name" value="DNA/RNA_pol_sf"/>
</dbReference>
<dbReference type="Ensembl" id="ENSDLAT00005083265.1">
    <property type="protein sequence ID" value="ENSDLAP00005075292.1"/>
    <property type="gene ID" value="ENSDLAG00005029950.1"/>
</dbReference>
<dbReference type="CDD" id="cd01650">
    <property type="entry name" value="RT_nLTR_like"/>
    <property type="match status" value="1"/>
</dbReference>
<evidence type="ECO:0000259" key="1">
    <source>
        <dbReference type="PROSITE" id="PS50878"/>
    </source>
</evidence>
<protein>
    <recommendedName>
        <fullName evidence="1">Reverse transcriptase domain-containing protein</fullName>
    </recommendedName>
</protein>
<organism evidence="2 3">
    <name type="scientific">Dicentrarchus labrax</name>
    <name type="common">European seabass</name>
    <name type="synonym">Morone labrax</name>
    <dbReference type="NCBI Taxonomy" id="13489"/>
    <lineage>
        <taxon>Eukaryota</taxon>
        <taxon>Metazoa</taxon>
        <taxon>Chordata</taxon>
        <taxon>Craniata</taxon>
        <taxon>Vertebrata</taxon>
        <taxon>Euteleostomi</taxon>
        <taxon>Actinopterygii</taxon>
        <taxon>Neopterygii</taxon>
        <taxon>Teleostei</taxon>
        <taxon>Neoteleostei</taxon>
        <taxon>Acanthomorphata</taxon>
        <taxon>Eupercaria</taxon>
        <taxon>Moronidae</taxon>
        <taxon>Dicentrarchus</taxon>
    </lineage>
</organism>